<evidence type="ECO:0000313" key="2">
    <source>
        <dbReference type="Proteomes" id="UP001630127"/>
    </source>
</evidence>
<comment type="caution">
    <text evidence="1">The sequence shown here is derived from an EMBL/GenBank/DDBJ whole genome shotgun (WGS) entry which is preliminary data.</text>
</comment>
<organism evidence="1 2">
    <name type="scientific">Cinchona calisaya</name>
    <dbReference type="NCBI Taxonomy" id="153742"/>
    <lineage>
        <taxon>Eukaryota</taxon>
        <taxon>Viridiplantae</taxon>
        <taxon>Streptophyta</taxon>
        <taxon>Embryophyta</taxon>
        <taxon>Tracheophyta</taxon>
        <taxon>Spermatophyta</taxon>
        <taxon>Magnoliopsida</taxon>
        <taxon>eudicotyledons</taxon>
        <taxon>Gunneridae</taxon>
        <taxon>Pentapetalae</taxon>
        <taxon>asterids</taxon>
        <taxon>lamiids</taxon>
        <taxon>Gentianales</taxon>
        <taxon>Rubiaceae</taxon>
        <taxon>Cinchonoideae</taxon>
        <taxon>Cinchoneae</taxon>
        <taxon>Cinchona</taxon>
    </lineage>
</organism>
<dbReference type="Proteomes" id="UP001630127">
    <property type="component" value="Unassembled WGS sequence"/>
</dbReference>
<gene>
    <name evidence="1" type="ORF">ACH5RR_004711</name>
</gene>
<keyword evidence="2" id="KW-1185">Reference proteome</keyword>
<reference evidence="1 2" key="1">
    <citation type="submission" date="2024-11" db="EMBL/GenBank/DDBJ databases">
        <title>A near-complete genome assembly of Cinchona calisaya.</title>
        <authorList>
            <person name="Lian D.C."/>
            <person name="Zhao X.W."/>
            <person name="Wei L."/>
        </authorList>
    </citation>
    <scope>NUCLEOTIDE SEQUENCE [LARGE SCALE GENOMIC DNA]</scope>
    <source>
        <tissue evidence="1">Nenye</tissue>
    </source>
</reference>
<dbReference type="EMBL" id="JBJUIK010000002">
    <property type="protein sequence ID" value="KAL3536250.1"/>
    <property type="molecule type" value="Genomic_DNA"/>
</dbReference>
<proteinExistence type="predicted"/>
<accession>A0ABD3AYE4</accession>
<dbReference type="AlphaFoldDB" id="A0ABD3AYE4"/>
<name>A0ABD3AYE4_9GENT</name>
<sequence length="107" mass="13160">MDSLNWFIEHDRVKVYHIKNEASDHSMIVLDILYSLEKKKRRFQFDRRWFMSKEPEKIIADVWKQDQDGSKMYKVSSKIKKCRLALLQWIRKLTRMLEKKSVRSKRN</sequence>
<evidence type="ECO:0000313" key="1">
    <source>
        <dbReference type="EMBL" id="KAL3536250.1"/>
    </source>
</evidence>
<protein>
    <submittedName>
        <fullName evidence="1">Uncharacterized protein</fullName>
    </submittedName>
</protein>